<protein>
    <submittedName>
        <fullName evidence="1">Uncharacterized protein</fullName>
    </submittedName>
</protein>
<evidence type="ECO:0000313" key="2">
    <source>
        <dbReference type="Proteomes" id="UP000199777"/>
    </source>
</evidence>
<evidence type="ECO:0000313" key="1">
    <source>
        <dbReference type="EMBL" id="SIS49190.1"/>
    </source>
</evidence>
<keyword evidence="2" id="KW-1185">Reference proteome</keyword>
<dbReference type="Proteomes" id="UP000199777">
    <property type="component" value="Unassembled WGS sequence"/>
</dbReference>
<reference evidence="1 2" key="1">
    <citation type="submission" date="2017-01" db="EMBL/GenBank/DDBJ databases">
        <authorList>
            <person name="Varghese N."/>
            <person name="Submissions S."/>
        </authorList>
    </citation>
    <scope>NUCLEOTIDE SEQUENCE [LARGE SCALE GENOMIC DNA]</scope>
    <source>
        <strain evidence="1 2">DSM 22782</strain>
    </source>
</reference>
<proteinExistence type="predicted"/>
<organism evidence="1 2">
    <name type="scientific">Salimicrobium salexigens</name>
    <dbReference type="NCBI Taxonomy" id="908941"/>
    <lineage>
        <taxon>Bacteria</taxon>
        <taxon>Bacillati</taxon>
        <taxon>Bacillota</taxon>
        <taxon>Bacilli</taxon>
        <taxon>Bacillales</taxon>
        <taxon>Bacillaceae</taxon>
        <taxon>Salimicrobium</taxon>
    </lineage>
</organism>
<name>A0ABY1KS04_9BACI</name>
<comment type="caution">
    <text evidence="1">The sequence shown here is derived from an EMBL/GenBank/DDBJ whole genome shotgun (WGS) entry which is preliminary data.</text>
</comment>
<dbReference type="RefSeq" id="WP_076569658.1">
    <property type="nucleotide sequence ID" value="NZ_FTOK01000002.1"/>
</dbReference>
<sequence>MTIEFKVFRNGGEVENDLFHQAYLNPILDFLTEQGIDYTGAKSCEDALEITRNKDISLICIDPTSVTEFDSTPGIITEFLLEYEENLYEKLKQIAEELNKK</sequence>
<accession>A0ABY1KS04</accession>
<dbReference type="EMBL" id="FTOK01000002">
    <property type="protein sequence ID" value="SIS49190.1"/>
    <property type="molecule type" value="Genomic_DNA"/>
</dbReference>
<gene>
    <name evidence="1" type="ORF">SAMN05421758_1021</name>
</gene>